<evidence type="ECO:0000313" key="2">
    <source>
        <dbReference type="EMBL" id="KRG22498.1"/>
    </source>
</evidence>
<keyword evidence="2" id="KW-0413">Isomerase</keyword>
<organism evidence="2">
    <name type="scientific">Candidatus Berkiella aquae</name>
    <dbReference type="NCBI Taxonomy" id="295108"/>
    <lineage>
        <taxon>Bacteria</taxon>
        <taxon>Pseudomonadati</taxon>
        <taxon>Pseudomonadota</taxon>
        <taxon>Gammaproteobacteria</taxon>
        <taxon>Candidatus Berkiellales</taxon>
        <taxon>Candidatus Berkiellaceae</taxon>
        <taxon>Candidatus Berkiella</taxon>
    </lineage>
</organism>
<evidence type="ECO:0000313" key="4">
    <source>
        <dbReference type="Proteomes" id="UP000051497"/>
    </source>
</evidence>
<dbReference type="Pfam" id="PF16363">
    <property type="entry name" value="GDP_Man_Dehyd"/>
    <property type="match status" value="1"/>
</dbReference>
<keyword evidence="4" id="KW-1185">Reference proteome</keyword>
<dbReference type="EMBL" id="LKAJ01000001">
    <property type="protein sequence ID" value="KRG22498.1"/>
    <property type="molecule type" value="Genomic_DNA"/>
</dbReference>
<name>A0A0Q9YXM1_9GAMM</name>
<dbReference type="EMBL" id="LKAJ02000001">
    <property type="protein sequence ID" value="MCS5712137.1"/>
    <property type="molecule type" value="Genomic_DNA"/>
</dbReference>
<reference evidence="3" key="2">
    <citation type="journal article" date="2016" name="Genome Announc.">
        <title>Draft Genome Sequences of Two Novel Amoeba-Resistant Intranuclear Bacteria, 'Candidatus Berkiella cookevillensis' and 'Candidatus Berkiella aquae'.</title>
        <authorList>
            <person name="Mehari Y.T."/>
            <person name="Arivett B.A."/>
            <person name="Farone A.L."/>
            <person name="Gunderson J.H."/>
            <person name="Farone M.B."/>
        </authorList>
    </citation>
    <scope>NUCLEOTIDE SEQUENCE</scope>
    <source>
        <strain evidence="3">HT99</strain>
    </source>
</reference>
<dbReference type="InterPro" id="IPR036291">
    <property type="entry name" value="NAD(P)-bd_dom_sf"/>
</dbReference>
<dbReference type="SUPFAM" id="SSF51735">
    <property type="entry name" value="NAD(P)-binding Rossmann-fold domains"/>
    <property type="match status" value="1"/>
</dbReference>
<proteinExistence type="predicted"/>
<reference evidence="2" key="1">
    <citation type="submission" date="2015-09" db="EMBL/GenBank/DDBJ databases">
        <title>Draft Genome Sequences of Two Novel Amoeba-resistant Intranuclear Bacteria, Candidatus Berkiella cookevillensis and Candidatus Berkiella aquae.</title>
        <authorList>
            <person name="Mehari Y.T."/>
            <person name="Arivett B.A."/>
            <person name="Farone A.L."/>
            <person name="Gunderson J.H."/>
            <person name="Farone M.B."/>
        </authorList>
    </citation>
    <scope>NUCLEOTIDE SEQUENCE [LARGE SCALE GENOMIC DNA]</scope>
    <source>
        <strain evidence="2">HT99</strain>
    </source>
</reference>
<dbReference type="Proteomes" id="UP000051497">
    <property type="component" value="Unassembled WGS sequence"/>
</dbReference>
<dbReference type="GO" id="GO:0047732">
    <property type="term" value="F:CDP-abequose epimerase activity"/>
    <property type="evidence" value="ECO:0007669"/>
    <property type="project" value="UniProtKB-EC"/>
</dbReference>
<comment type="caution">
    <text evidence="2">The sequence shown here is derived from an EMBL/GenBank/DDBJ whole genome shotgun (WGS) entry which is preliminary data.</text>
</comment>
<evidence type="ECO:0000259" key="1">
    <source>
        <dbReference type="Pfam" id="PF16363"/>
    </source>
</evidence>
<dbReference type="AlphaFoldDB" id="A0A0Q9YXM1"/>
<dbReference type="STRING" id="295108.HT99x_00034"/>
<sequence>MAVAIITGSAGLIGSEAVKFLADKGMSVVGIDNNMRKSFFGEEACTQWNLQSLKRQVPSYQHYDCDIRDNATLEKIFKHYANDIAVIIHAAAQPSHDWAASNPHVDFTVNANGTLNLLELTRQHCKDATFIYLSTNKVYGDTPNNLPLEELARRFEVATLHPYYGFGIDENMSIDQNKHSLFGVSKAAADLMVQEYGRYFGMNTVCFRGGCLTGPAHSGTKLHGFLAYLMRCAITHKPYSIYGYKGKQVRDNIHSFDLVSAMWHFIEAPKSGAVYNLGGGPGNNCSVLEAISFCQEISGEELMWNYVNDNRIGDHIWWVSDVRKFKQDYPNWDFQYNLITTLTEIYHAIKETQGSSYEYA</sequence>
<dbReference type="RefSeq" id="WP_075064704.1">
    <property type="nucleotide sequence ID" value="NZ_LKAJ02000001.1"/>
</dbReference>
<reference evidence="3" key="3">
    <citation type="submission" date="2021-06" db="EMBL/GenBank/DDBJ databases">
        <title>Genomic Description and Analysis of Intracellular Bacteria, Candidatus Berkiella cookevillensis and Candidatus Berkiella aquae.</title>
        <authorList>
            <person name="Kidane D.T."/>
            <person name="Mehari Y.T."/>
            <person name="Rice F.C."/>
            <person name="Arivett B.A."/>
            <person name="Farone A.L."/>
            <person name="Berk S.G."/>
            <person name="Farone M.B."/>
        </authorList>
    </citation>
    <scope>NUCLEOTIDE SEQUENCE</scope>
    <source>
        <strain evidence="3">HT99</strain>
    </source>
</reference>
<dbReference type="Gene3D" id="3.40.50.720">
    <property type="entry name" value="NAD(P)-binding Rossmann-like Domain"/>
    <property type="match status" value="1"/>
</dbReference>
<accession>A0A0Q9YXM1</accession>
<gene>
    <name evidence="2" type="primary">rfbE_2</name>
    <name evidence="2" type="ORF">HT99x_00034</name>
    <name evidence="3" type="ORF">HT99x_011900</name>
</gene>
<dbReference type="InterPro" id="IPR016040">
    <property type="entry name" value="NAD(P)-bd_dom"/>
</dbReference>
<evidence type="ECO:0000313" key="3">
    <source>
        <dbReference type="EMBL" id="MCS5712137.1"/>
    </source>
</evidence>
<dbReference type="PANTHER" id="PTHR43000">
    <property type="entry name" value="DTDP-D-GLUCOSE 4,6-DEHYDRATASE-RELATED"/>
    <property type="match status" value="1"/>
</dbReference>
<dbReference type="OrthoDB" id="9803010at2"/>
<dbReference type="PATRIC" id="fig|1590043.3.peg.34"/>
<protein>
    <submittedName>
        <fullName evidence="2">CDP-paratose 2-epimerase</fullName>
        <ecNumber evidence="2">5.1.3.10</ecNumber>
    </submittedName>
    <submittedName>
        <fullName evidence="3">NAD-dependent epimerase/dehydratase family protein</fullName>
    </submittedName>
</protein>
<dbReference type="EC" id="5.1.3.10" evidence="2"/>
<feature type="domain" description="NAD(P)-binding" evidence="1">
    <location>
        <begin position="5"/>
        <end position="280"/>
    </location>
</feature>
<dbReference type="CDD" id="cd05258">
    <property type="entry name" value="CDP_TE_SDR_e"/>
    <property type="match status" value="1"/>
</dbReference>